<keyword evidence="7 9" id="KW-0807">Transducer</keyword>
<dbReference type="InterPro" id="IPR033479">
    <property type="entry name" value="dCache_1"/>
</dbReference>
<sequence>MKDENNKDKKVVKAKKASKGKSKLRTKLLVISMLSILVPLIVLGYLSYQKSFEILENKFQVTNEQRITEINSGINKFLEGLEQQAYVLADNSSFPKMLEETDSIEDNVLPNSENEELKEDNLKVEYNKLAMELLKNTNESSKIILNTYFGTEGGQMHLYPETELPDDFDPRTRPWYKKALENKGQVIWTEPYADASSGNTTITAAKAVEHNGKIVGVIGIDVLLNELSNEVSKKVIGKEGYVYITSRDGIILAHPDNKLIGTNDVTNYSFWEDIKSNKNGFIEYLHENTKKFASFVTNEKTGWKLVAAMNEDELLKDTNVIKNFVLTAIIIAIVLAIIMATIVARSIATPLNRLKEAFNQAASGDLTTRVNINRKDEFGEVAESFNKMVEDISKLIKDVKEASRTVLDSSSSLADTTEQTTTATNEVATTIEEIARGANDQAKDTEIGAGKVTELASNIESVANSTEDMSKLSDETNNLVDSGLNTVELLTKKSQENKDASAKVNSIVKEVDKRADEIGKITETIGEIAEQTNLLALNAAIEAARAGEAGSGFAVVAEEVRKLAEQSSAAANDIKVLIEGIQGQSKTAVEAMGKAGVIVEEQNEAVGETESIFNQISNTIKMLTQKFDEVKNYSEVMTNKKDEIVKVIENISAASQQTSAATQQVSASAEEQLAAIEEVDRYANELEGLAKRLQESTEKFKVN</sequence>
<gene>
    <name evidence="13" type="ORF">BET03_03735</name>
</gene>
<dbReference type="CDD" id="cd12912">
    <property type="entry name" value="PDC2_MCP_like"/>
    <property type="match status" value="1"/>
</dbReference>
<dbReference type="AlphaFoldDB" id="A0A419T1E4"/>
<dbReference type="CDD" id="cd12913">
    <property type="entry name" value="PDC1_MCP_like"/>
    <property type="match status" value="1"/>
</dbReference>
<accession>A0A419T1E4</accession>
<proteinExistence type="inferred from homology"/>
<dbReference type="Gene3D" id="1.10.287.950">
    <property type="entry name" value="Methyl-accepting chemotaxis protein"/>
    <property type="match status" value="1"/>
</dbReference>
<keyword evidence="6 10" id="KW-0472">Membrane</keyword>
<dbReference type="OrthoDB" id="9760371at2"/>
<dbReference type="PROSITE" id="PS50885">
    <property type="entry name" value="HAMP"/>
    <property type="match status" value="1"/>
</dbReference>
<feature type="transmembrane region" description="Helical" evidence="10">
    <location>
        <begin position="28"/>
        <end position="48"/>
    </location>
</feature>
<protein>
    <recommendedName>
        <fullName evidence="15">Chemotaxis protein</fullName>
    </recommendedName>
</protein>
<dbReference type="InterPro" id="IPR003660">
    <property type="entry name" value="HAMP_dom"/>
</dbReference>
<dbReference type="PANTHER" id="PTHR32089">
    <property type="entry name" value="METHYL-ACCEPTING CHEMOTAXIS PROTEIN MCPB"/>
    <property type="match status" value="1"/>
</dbReference>
<dbReference type="Gene3D" id="1.10.8.500">
    <property type="entry name" value="HAMP domain in histidine kinase"/>
    <property type="match status" value="1"/>
</dbReference>
<evidence type="ECO:0000259" key="12">
    <source>
        <dbReference type="PROSITE" id="PS50885"/>
    </source>
</evidence>
<comment type="similarity">
    <text evidence="8">Belongs to the methyl-accepting chemotaxis (MCP) protein family.</text>
</comment>
<dbReference type="InterPro" id="IPR004089">
    <property type="entry name" value="MCPsignal_dom"/>
</dbReference>
<dbReference type="Pfam" id="PF00015">
    <property type="entry name" value="MCPsignal"/>
    <property type="match status" value="1"/>
</dbReference>
<keyword evidence="2" id="KW-1003">Cell membrane</keyword>
<evidence type="ECO:0000256" key="5">
    <source>
        <dbReference type="ARBA" id="ARBA00022989"/>
    </source>
</evidence>
<evidence type="ECO:0000256" key="4">
    <source>
        <dbReference type="ARBA" id="ARBA00022692"/>
    </source>
</evidence>
<dbReference type="GO" id="GO:0005886">
    <property type="term" value="C:plasma membrane"/>
    <property type="evidence" value="ECO:0007669"/>
    <property type="project" value="UniProtKB-SubCell"/>
</dbReference>
<comment type="caution">
    <text evidence="13">The sequence shown here is derived from an EMBL/GenBank/DDBJ whole genome shotgun (WGS) entry which is preliminary data.</text>
</comment>
<evidence type="ECO:0000256" key="6">
    <source>
        <dbReference type="ARBA" id="ARBA00023136"/>
    </source>
</evidence>
<dbReference type="SMART" id="SM00283">
    <property type="entry name" value="MA"/>
    <property type="match status" value="1"/>
</dbReference>
<keyword evidence="5 10" id="KW-1133">Transmembrane helix</keyword>
<feature type="domain" description="HAMP" evidence="12">
    <location>
        <begin position="345"/>
        <end position="397"/>
    </location>
</feature>
<dbReference type="Gene3D" id="3.30.450.20">
    <property type="entry name" value="PAS domain"/>
    <property type="match status" value="2"/>
</dbReference>
<name>A0A419T1E4_9FIRM</name>
<dbReference type="Proteomes" id="UP000284177">
    <property type="component" value="Unassembled WGS sequence"/>
</dbReference>
<dbReference type="CDD" id="cd11386">
    <property type="entry name" value="MCP_signal"/>
    <property type="match status" value="1"/>
</dbReference>
<evidence type="ECO:0000313" key="13">
    <source>
        <dbReference type="EMBL" id="RKD31249.1"/>
    </source>
</evidence>
<dbReference type="PRINTS" id="PR00260">
    <property type="entry name" value="CHEMTRNSDUCR"/>
</dbReference>
<evidence type="ECO:0000256" key="8">
    <source>
        <dbReference type="ARBA" id="ARBA00029447"/>
    </source>
</evidence>
<dbReference type="RefSeq" id="WP_120169673.1">
    <property type="nucleotide sequence ID" value="NZ_MCIB01000023.1"/>
</dbReference>
<evidence type="ECO:0008006" key="15">
    <source>
        <dbReference type="Google" id="ProtNLM"/>
    </source>
</evidence>
<dbReference type="PANTHER" id="PTHR32089:SF114">
    <property type="entry name" value="METHYL-ACCEPTING CHEMOTAXIS PROTEIN MCPB"/>
    <property type="match status" value="1"/>
</dbReference>
<keyword evidence="3" id="KW-0145">Chemotaxis</keyword>
<comment type="subcellular location">
    <subcellularLocation>
        <location evidence="1">Cell membrane</location>
        <topology evidence="1">Multi-pass membrane protein</topology>
    </subcellularLocation>
</comment>
<keyword evidence="4 10" id="KW-0812">Transmembrane</keyword>
<feature type="domain" description="Methyl-accepting transducer" evidence="11">
    <location>
        <begin position="416"/>
        <end position="673"/>
    </location>
</feature>
<reference evidence="13 14" key="1">
    <citation type="submission" date="2016-08" db="EMBL/GenBank/DDBJ databases">
        <title>Novel Firmicutes and Novel Genomes.</title>
        <authorList>
            <person name="Poppleton D.I."/>
            <person name="Gribaldo S."/>
        </authorList>
    </citation>
    <scope>NUCLEOTIDE SEQUENCE [LARGE SCALE GENOMIC DNA]</scope>
    <source>
        <strain evidence="13 14">CTT3</strain>
    </source>
</reference>
<evidence type="ECO:0000256" key="1">
    <source>
        <dbReference type="ARBA" id="ARBA00004651"/>
    </source>
</evidence>
<dbReference type="GO" id="GO:0004888">
    <property type="term" value="F:transmembrane signaling receptor activity"/>
    <property type="evidence" value="ECO:0007669"/>
    <property type="project" value="InterPro"/>
</dbReference>
<feature type="transmembrane region" description="Helical" evidence="10">
    <location>
        <begin position="324"/>
        <end position="344"/>
    </location>
</feature>
<dbReference type="GO" id="GO:0007165">
    <property type="term" value="P:signal transduction"/>
    <property type="evidence" value="ECO:0007669"/>
    <property type="project" value="UniProtKB-KW"/>
</dbReference>
<dbReference type="Pfam" id="PF02743">
    <property type="entry name" value="dCache_1"/>
    <property type="match status" value="1"/>
</dbReference>
<dbReference type="InterPro" id="IPR004090">
    <property type="entry name" value="Chemotax_Me-accpt_rcpt"/>
</dbReference>
<organism evidence="13 14">
    <name type="scientific">Thermohalobacter berrensis</name>
    <dbReference type="NCBI Taxonomy" id="99594"/>
    <lineage>
        <taxon>Bacteria</taxon>
        <taxon>Bacillati</taxon>
        <taxon>Bacillota</taxon>
        <taxon>Tissierellia</taxon>
        <taxon>Tissierellales</taxon>
        <taxon>Thermohalobacteraceae</taxon>
        <taxon>Thermohalobacter</taxon>
    </lineage>
</organism>
<evidence type="ECO:0000256" key="2">
    <source>
        <dbReference type="ARBA" id="ARBA00022475"/>
    </source>
</evidence>
<dbReference type="SUPFAM" id="SSF58104">
    <property type="entry name" value="Methyl-accepting chemotaxis protein (MCP) signaling domain"/>
    <property type="match status" value="1"/>
</dbReference>
<dbReference type="SUPFAM" id="SSF103190">
    <property type="entry name" value="Sensory domain-like"/>
    <property type="match status" value="1"/>
</dbReference>
<evidence type="ECO:0000259" key="11">
    <source>
        <dbReference type="PROSITE" id="PS50111"/>
    </source>
</evidence>
<evidence type="ECO:0000313" key="14">
    <source>
        <dbReference type="Proteomes" id="UP000284177"/>
    </source>
</evidence>
<evidence type="ECO:0000256" key="7">
    <source>
        <dbReference type="ARBA" id="ARBA00023224"/>
    </source>
</evidence>
<dbReference type="CDD" id="cd06225">
    <property type="entry name" value="HAMP"/>
    <property type="match status" value="1"/>
</dbReference>
<dbReference type="PROSITE" id="PS50111">
    <property type="entry name" value="CHEMOTAXIS_TRANSDUC_2"/>
    <property type="match status" value="1"/>
</dbReference>
<evidence type="ECO:0000256" key="3">
    <source>
        <dbReference type="ARBA" id="ARBA00022500"/>
    </source>
</evidence>
<dbReference type="SMART" id="SM00304">
    <property type="entry name" value="HAMP"/>
    <property type="match status" value="1"/>
</dbReference>
<dbReference type="InterPro" id="IPR029151">
    <property type="entry name" value="Sensor-like_sf"/>
</dbReference>
<dbReference type="EMBL" id="MCIB01000023">
    <property type="protein sequence ID" value="RKD31249.1"/>
    <property type="molecule type" value="Genomic_DNA"/>
</dbReference>
<dbReference type="GO" id="GO:0006935">
    <property type="term" value="P:chemotaxis"/>
    <property type="evidence" value="ECO:0007669"/>
    <property type="project" value="UniProtKB-KW"/>
</dbReference>
<evidence type="ECO:0000256" key="10">
    <source>
        <dbReference type="SAM" id="Phobius"/>
    </source>
</evidence>
<keyword evidence="14" id="KW-1185">Reference proteome</keyword>
<evidence type="ECO:0000256" key="9">
    <source>
        <dbReference type="PROSITE-ProRule" id="PRU00284"/>
    </source>
</evidence>
<dbReference type="Pfam" id="PF00672">
    <property type="entry name" value="HAMP"/>
    <property type="match status" value="1"/>
</dbReference>